<sequence>MGLRVARDVMELLRAEADKSRHKECCGILLGTYLGAGSTIAAALPAANVHPRPQTHFEIDPQALVNAHRAARAGGPQVLGYYHSHPDGPPHPSATDRAEAAHDGTVWAIVAPGEGAEHDVSFWRDDESGFTALPYAIDDG</sequence>
<dbReference type="InterPro" id="IPR000555">
    <property type="entry name" value="JAMM/MPN+_dom"/>
</dbReference>
<feature type="domain" description="MPN" evidence="6">
    <location>
        <begin position="2"/>
        <end position="129"/>
    </location>
</feature>
<dbReference type="Proteomes" id="UP000461409">
    <property type="component" value="Unassembled WGS sequence"/>
</dbReference>
<dbReference type="GO" id="GO:0008235">
    <property type="term" value="F:metalloexopeptidase activity"/>
    <property type="evidence" value="ECO:0007669"/>
    <property type="project" value="TreeGrafter"/>
</dbReference>
<name>A0A844XCD4_9SPHN</name>
<dbReference type="AlphaFoldDB" id="A0A844XCD4"/>
<proteinExistence type="predicted"/>
<keyword evidence="2" id="KW-0479">Metal-binding</keyword>
<keyword evidence="5" id="KW-0482">Metalloprotease</keyword>
<dbReference type="Pfam" id="PF14464">
    <property type="entry name" value="Prok-JAB"/>
    <property type="match status" value="1"/>
</dbReference>
<dbReference type="SMART" id="SM00232">
    <property type="entry name" value="JAB_MPN"/>
    <property type="match status" value="1"/>
</dbReference>
<accession>A0A844XCD4</accession>
<dbReference type="InterPro" id="IPR037518">
    <property type="entry name" value="MPN"/>
</dbReference>
<reference evidence="7 8" key="2">
    <citation type="submission" date="2020-02" db="EMBL/GenBank/DDBJ databases">
        <title>Erythrobacter dongmakensis sp. nov., isolated from a tidal mudflat.</title>
        <authorList>
            <person name="Kim I.S."/>
        </authorList>
    </citation>
    <scope>NUCLEOTIDE SEQUENCE [LARGE SCALE GENOMIC DNA]</scope>
    <source>
        <strain evidence="7 8">GH3-10</strain>
    </source>
</reference>
<keyword evidence="1" id="KW-0645">Protease</keyword>
<dbReference type="Gene3D" id="3.40.140.10">
    <property type="entry name" value="Cytidine Deaminase, domain 2"/>
    <property type="match status" value="1"/>
</dbReference>
<protein>
    <submittedName>
        <fullName evidence="7">Peptidase</fullName>
    </submittedName>
</protein>
<evidence type="ECO:0000313" key="7">
    <source>
        <dbReference type="EMBL" id="MWV27278.1"/>
    </source>
</evidence>
<dbReference type="InterPro" id="IPR051929">
    <property type="entry name" value="VirAsm_ModProt"/>
</dbReference>
<dbReference type="CDD" id="cd08070">
    <property type="entry name" value="MPN_like"/>
    <property type="match status" value="1"/>
</dbReference>
<evidence type="ECO:0000313" key="8">
    <source>
        <dbReference type="Proteomes" id="UP000461409"/>
    </source>
</evidence>
<evidence type="ECO:0000256" key="2">
    <source>
        <dbReference type="ARBA" id="ARBA00022723"/>
    </source>
</evidence>
<evidence type="ECO:0000256" key="3">
    <source>
        <dbReference type="ARBA" id="ARBA00022801"/>
    </source>
</evidence>
<dbReference type="GO" id="GO:0008270">
    <property type="term" value="F:zinc ion binding"/>
    <property type="evidence" value="ECO:0007669"/>
    <property type="project" value="TreeGrafter"/>
</dbReference>
<dbReference type="SUPFAM" id="SSF102712">
    <property type="entry name" value="JAB1/MPN domain"/>
    <property type="match status" value="1"/>
</dbReference>
<dbReference type="PANTHER" id="PTHR34858:SF1">
    <property type="entry name" value="CYSO-CYSTEINE PEPTIDASE"/>
    <property type="match status" value="1"/>
</dbReference>
<keyword evidence="8" id="KW-1185">Reference proteome</keyword>
<dbReference type="PROSITE" id="PS50249">
    <property type="entry name" value="MPN"/>
    <property type="match status" value="1"/>
</dbReference>
<evidence type="ECO:0000256" key="1">
    <source>
        <dbReference type="ARBA" id="ARBA00022670"/>
    </source>
</evidence>
<dbReference type="InterPro" id="IPR028090">
    <property type="entry name" value="JAB_dom_prok"/>
</dbReference>
<dbReference type="EMBL" id="WUBR01000001">
    <property type="protein sequence ID" value="MWV27278.1"/>
    <property type="molecule type" value="Genomic_DNA"/>
</dbReference>
<dbReference type="GO" id="GO:0006508">
    <property type="term" value="P:proteolysis"/>
    <property type="evidence" value="ECO:0007669"/>
    <property type="project" value="UniProtKB-KW"/>
</dbReference>
<keyword evidence="4" id="KW-0862">Zinc</keyword>
<dbReference type="PANTHER" id="PTHR34858">
    <property type="entry name" value="CYSO-CYSTEINE PEPTIDASE"/>
    <property type="match status" value="1"/>
</dbReference>
<comment type="caution">
    <text evidence="7">The sequence shown here is derived from an EMBL/GenBank/DDBJ whole genome shotgun (WGS) entry which is preliminary data.</text>
</comment>
<reference evidence="7 8" key="1">
    <citation type="submission" date="2019-12" db="EMBL/GenBank/DDBJ databases">
        <authorList>
            <person name="Lee S.D."/>
        </authorList>
    </citation>
    <scope>NUCLEOTIDE SEQUENCE [LARGE SCALE GENOMIC DNA]</scope>
    <source>
        <strain evidence="7 8">GH3-10</strain>
    </source>
</reference>
<evidence type="ECO:0000256" key="4">
    <source>
        <dbReference type="ARBA" id="ARBA00022833"/>
    </source>
</evidence>
<evidence type="ECO:0000256" key="5">
    <source>
        <dbReference type="ARBA" id="ARBA00023049"/>
    </source>
</evidence>
<gene>
    <name evidence="7" type="ORF">GRF63_05115</name>
</gene>
<evidence type="ECO:0000259" key="6">
    <source>
        <dbReference type="PROSITE" id="PS50249"/>
    </source>
</evidence>
<keyword evidence="3" id="KW-0378">Hydrolase</keyword>
<organism evidence="7 8">
    <name type="scientific">Aurantiacibacter rhizosphaerae</name>
    <dbReference type="NCBI Taxonomy" id="2691582"/>
    <lineage>
        <taxon>Bacteria</taxon>
        <taxon>Pseudomonadati</taxon>
        <taxon>Pseudomonadota</taxon>
        <taxon>Alphaproteobacteria</taxon>
        <taxon>Sphingomonadales</taxon>
        <taxon>Erythrobacteraceae</taxon>
        <taxon>Aurantiacibacter</taxon>
    </lineage>
</organism>